<accession>A0A418Q9T0</accession>
<feature type="region of interest" description="Disordered" evidence="1">
    <location>
        <begin position="272"/>
        <end position="296"/>
    </location>
</feature>
<evidence type="ECO:0000313" key="4">
    <source>
        <dbReference type="Proteomes" id="UP000285278"/>
    </source>
</evidence>
<dbReference type="EMBL" id="QXJK01000001">
    <property type="protein sequence ID" value="RIX36726.1"/>
    <property type="molecule type" value="Genomic_DNA"/>
</dbReference>
<gene>
    <name evidence="3" type="ORF">D3M95_00510</name>
</gene>
<feature type="compositionally biased region" description="Low complexity" evidence="1">
    <location>
        <begin position="24"/>
        <end position="36"/>
    </location>
</feature>
<sequence>MAGAIAVVTLLVLTTLLRGLGDSDATADNTATPAAAGNSDAPQRSDSPTPKGDYSHLKIGELPPGGPFTSKGTGKYRTVGAPGPKVGKGKEEYTYVIEVEEGINPGQFGGDDAFASVVDATLANPKSWIGDPRFSFRHIAADSKEKPDLRIQLSSSQTTHEVCGNSYQMETSCYMPIGNRVVLNESRWIRGASPFDGDIGAYRQYMVNHEVGHGIGYAAHQPCEKAGALAPIMMQQTLSLNNKQLYDINPEESYADNDLTCRPNSWVFPYGAGNGNGQREAQEAGVSPSNRPNDQR</sequence>
<name>A0A418Q9T0_9CORY</name>
<feature type="region of interest" description="Disordered" evidence="1">
    <location>
        <begin position="24"/>
        <end position="83"/>
    </location>
</feature>
<dbReference type="Proteomes" id="UP000285278">
    <property type="component" value="Unassembled WGS sequence"/>
</dbReference>
<feature type="domain" description="DUF3152" evidence="2">
    <location>
        <begin position="62"/>
        <end position="269"/>
    </location>
</feature>
<organism evidence="3 4">
    <name type="scientific">Corynebacterium falsenii</name>
    <dbReference type="NCBI Taxonomy" id="108486"/>
    <lineage>
        <taxon>Bacteria</taxon>
        <taxon>Bacillati</taxon>
        <taxon>Actinomycetota</taxon>
        <taxon>Actinomycetes</taxon>
        <taxon>Mycobacteriales</taxon>
        <taxon>Corynebacteriaceae</taxon>
        <taxon>Corynebacterium</taxon>
    </lineage>
</organism>
<dbReference type="AlphaFoldDB" id="A0A418Q9T0"/>
<proteinExistence type="predicted"/>
<dbReference type="STRING" id="1451189.CFAL_08830"/>
<dbReference type="InterPro" id="IPR022603">
    <property type="entry name" value="DUF3152"/>
</dbReference>
<dbReference type="Pfam" id="PF11350">
    <property type="entry name" value="DUF3152"/>
    <property type="match status" value="1"/>
</dbReference>
<protein>
    <submittedName>
        <fullName evidence="3">DUF3152 domain-containing protein</fullName>
    </submittedName>
</protein>
<feature type="compositionally biased region" description="Polar residues" evidence="1">
    <location>
        <begin position="287"/>
        <end position="296"/>
    </location>
</feature>
<dbReference type="SUPFAM" id="SSF55486">
    <property type="entry name" value="Metalloproteases ('zincins'), catalytic domain"/>
    <property type="match status" value="1"/>
</dbReference>
<comment type="caution">
    <text evidence="3">The sequence shown here is derived from an EMBL/GenBank/DDBJ whole genome shotgun (WGS) entry which is preliminary data.</text>
</comment>
<evidence type="ECO:0000256" key="1">
    <source>
        <dbReference type="SAM" id="MobiDB-lite"/>
    </source>
</evidence>
<evidence type="ECO:0000259" key="2">
    <source>
        <dbReference type="Pfam" id="PF11350"/>
    </source>
</evidence>
<keyword evidence="4" id="KW-1185">Reference proteome</keyword>
<dbReference type="OrthoDB" id="9779865at2"/>
<reference evidence="3 4" key="1">
    <citation type="submission" date="2018-09" db="EMBL/GenBank/DDBJ databases">
        <title>Optimization and identification of Corynebacterium falsenii FN1-14 from fish paste.</title>
        <authorList>
            <person name="Daroonpunt R."/>
            <person name="Tanasupawat S."/>
        </authorList>
    </citation>
    <scope>NUCLEOTIDE SEQUENCE [LARGE SCALE GENOMIC DNA]</scope>
    <source>
        <strain evidence="3 4">FN1-14</strain>
    </source>
</reference>
<evidence type="ECO:0000313" key="3">
    <source>
        <dbReference type="EMBL" id="RIX36726.1"/>
    </source>
</evidence>